<dbReference type="EMBL" id="FZOD01000031">
    <property type="protein sequence ID" value="SNT26848.1"/>
    <property type="molecule type" value="Genomic_DNA"/>
</dbReference>
<gene>
    <name evidence="2" type="ORF">SAMN05216276_103163</name>
</gene>
<evidence type="ECO:0000256" key="1">
    <source>
        <dbReference type="SAM" id="Phobius"/>
    </source>
</evidence>
<sequence length="273" mass="28817">MTSSDDLEAGLLALGETLDVPSPPPAEVARAVRARLESLPGADGPPAPVAGAVRARLGSVEGADRPAPVRRAWRALRPGARPRRRAIVSVVAILLALFFGATPAGRAAVVEVLRFAGVELRIGDPGPLPSGVPSPLPGERRVTLEQAREQVAFAISVPSRLGEPSEVRVSDGGRVVSLFWPGVRLDEYDGVLEVAFRKELGPPWPDQVNLGTSQAWWIPAKHGLTYLPRGGGEAPARARLADPTLIWQQKGVGLRLEGVGDLQGALEIARSAL</sequence>
<proteinExistence type="predicted"/>
<dbReference type="OrthoDB" id="4328209at2"/>
<dbReference type="RefSeq" id="WP_089210201.1">
    <property type="nucleotide sequence ID" value="NZ_FZOD01000031.1"/>
</dbReference>
<organism evidence="2 3">
    <name type="scientific">Streptosporangium subroseum</name>
    <dbReference type="NCBI Taxonomy" id="106412"/>
    <lineage>
        <taxon>Bacteria</taxon>
        <taxon>Bacillati</taxon>
        <taxon>Actinomycetota</taxon>
        <taxon>Actinomycetes</taxon>
        <taxon>Streptosporangiales</taxon>
        <taxon>Streptosporangiaceae</taxon>
        <taxon>Streptosporangium</taxon>
    </lineage>
</organism>
<accession>A0A239LAA1</accession>
<keyword evidence="3" id="KW-1185">Reference proteome</keyword>
<keyword evidence="1" id="KW-0812">Transmembrane</keyword>
<keyword evidence="1" id="KW-1133">Transmembrane helix</keyword>
<protein>
    <recommendedName>
        <fullName evidence="4">DUF4367 domain-containing protein</fullName>
    </recommendedName>
</protein>
<evidence type="ECO:0000313" key="2">
    <source>
        <dbReference type="EMBL" id="SNT26848.1"/>
    </source>
</evidence>
<name>A0A239LAA1_9ACTN</name>
<dbReference type="AlphaFoldDB" id="A0A239LAA1"/>
<keyword evidence="1" id="KW-0472">Membrane</keyword>
<reference evidence="2 3" key="1">
    <citation type="submission" date="2017-06" db="EMBL/GenBank/DDBJ databases">
        <authorList>
            <person name="Kim H.J."/>
            <person name="Triplett B.A."/>
        </authorList>
    </citation>
    <scope>NUCLEOTIDE SEQUENCE [LARGE SCALE GENOMIC DNA]</scope>
    <source>
        <strain evidence="2 3">CGMCC 4.2132</strain>
    </source>
</reference>
<evidence type="ECO:0008006" key="4">
    <source>
        <dbReference type="Google" id="ProtNLM"/>
    </source>
</evidence>
<feature type="transmembrane region" description="Helical" evidence="1">
    <location>
        <begin position="86"/>
        <end position="105"/>
    </location>
</feature>
<dbReference type="Proteomes" id="UP000198282">
    <property type="component" value="Unassembled WGS sequence"/>
</dbReference>
<evidence type="ECO:0000313" key="3">
    <source>
        <dbReference type="Proteomes" id="UP000198282"/>
    </source>
</evidence>